<name>A0A1R0GSP6_9FUNG</name>
<protein>
    <submittedName>
        <fullName evidence="2">Uncharacterized protein</fullName>
    </submittedName>
</protein>
<sequence length="73" mass="7656">MIGENLIGELGPELNESSSKEDARSSIIGSPSKSTDGSKYQLNSRTSIEIDAETSISVYYTTSSQAPTSGANP</sequence>
<evidence type="ECO:0000313" key="3">
    <source>
        <dbReference type="Proteomes" id="UP000187455"/>
    </source>
</evidence>
<accession>A0A1R0GSP6</accession>
<dbReference type="EMBL" id="LSSL01003999">
    <property type="protein sequence ID" value="OLY79899.1"/>
    <property type="molecule type" value="Genomic_DNA"/>
</dbReference>
<dbReference type="Proteomes" id="UP000187455">
    <property type="component" value="Unassembled WGS sequence"/>
</dbReference>
<feature type="region of interest" description="Disordered" evidence="1">
    <location>
        <begin position="1"/>
        <end position="42"/>
    </location>
</feature>
<proteinExistence type="predicted"/>
<feature type="compositionally biased region" description="Polar residues" evidence="1">
    <location>
        <begin position="27"/>
        <end position="42"/>
    </location>
</feature>
<comment type="caution">
    <text evidence="2">The sequence shown here is derived from an EMBL/GenBank/DDBJ whole genome shotgun (WGS) entry which is preliminary data.</text>
</comment>
<gene>
    <name evidence="2" type="ORF">AYI68_g6019</name>
</gene>
<dbReference type="AlphaFoldDB" id="A0A1R0GSP6"/>
<evidence type="ECO:0000256" key="1">
    <source>
        <dbReference type="SAM" id="MobiDB-lite"/>
    </source>
</evidence>
<keyword evidence="3" id="KW-1185">Reference proteome</keyword>
<organism evidence="2 3">
    <name type="scientific">Smittium mucronatum</name>
    <dbReference type="NCBI Taxonomy" id="133383"/>
    <lineage>
        <taxon>Eukaryota</taxon>
        <taxon>Fungi</taxon>
        <taxon>Fungi incertae sedis</taxon>
        <taxon>Zoopagomycota</taxon>
        <taxon>Kickxellomycotina</taxon>
        <taxon>Harpellomycetes</taxon>
        <taxon>Harpellales</taxon>
        <taxon>Legeriomycetaceae</taxon>
        <taxon>Smittium</taxon>
    </lineage>
</organism>
<evidence type="ECO:0000313" key="2">
    <source>
        <dbReference type="EMBL" id="OLY79899.1"/>
    </source>
</evidence>
<reference evidence="2 3" key="1">
    <citation type="journal article" date="2016" name="Mol. Biol. Evol.">
        <title>Genome-Wide Survey of Gut Fungi (Harpellales) Reveals the First Horizontally Transferred Ubiquitin Gene from a Mosquito Host.</title>
        <authorList>
            <person name="Wang Y."/>
            <person name="White M.M."/>
            <person name="Kvist S."/>
            <person name="Moncalvo J.M."/>
        </authorList>
    </citation>
    <scope>NUCLEOTIDE SEQUENCE [LARGE SCALE GENOMIC DNA]</scope>
    <source>
        <strain evidence="2 3">ALG-7-W6</strain>
    </source>
</reference>